<dbReference type="PANTHER" id="PTHR22990">
    <property type="entry name" value="F-BOX ONLY PROTEIN"/>
    <property type="match status" value="1"/>
</dbReference>
<feature type="domain" description="Periplasmic copper-binding protein NosD beta helix" evidence="5">
    <location>
        <begin position="260"/>
        <end position="425"/>
    </location>
</feature>
<sequence>MKHKFFLLVFLLDIIFLSSIVTVEGFSKENKKQSFSELRKHDPIIISSDEQFSLFPGNGTRENPYRIENYSISTPYLSGIYIKGTSVHFVIQNCFINAGQTRSAIYIAFVANGTAVIKNNTIVQSNYGIEILYTDSSVIENNTIENHKNSGIKISSSHFTTISSNHIRKNGGHGILLDVANNSTVYKNVIEDNLGYGIYSVFSYFSNFSSNYLIHDIIFFYEQETEMYNSCFFSNNLINGLPISIHIDTEGKIISGDLGFLMIINCFNLTITNLNITDSDTGIYIYNSEDIIITNSTLKDTHQESIIVSKSENVILDKNIISYSSQTAINIYFSSNIYLCDNLFFRNYYGIEIDDSFNCSIVYNTFEQNINYAILLKSNSSLVLVHHNLFINNNFLGNSQAYDEGQNNIWYDKETKKGNYWSDYEKEGVYSIDGPAHSYDPFPEGKKETTSSPFYLLNILIPLIFLYITNKKLRKRKIRQETLI</sequence>
<feature type="domain" description="Right handed beta helix" evidence="6">
    <location>
        <begin position="78"/>
        <end position="213"/>
    </location>
</feature>
<gene>
    <name evidence="7" type="ORF">K9W45_12800</name>
</gene>
<dbReference type="SMART" id="SM00710">
    <property type="entry name" value="PbH1"/>
    <property type="match status" value="11"/>
</dbReference>
<dbReference type="NCBIfam" id="TIGR03804">
    <property type="entry name" value="para_beta_helix"/>
    <property type="match status" value="1"/>
</dbReference>
<name>A0A9Y1BLZ5_9ARCH</name>
<keyword evidence="4" id="KW-0812">Transmembrane</keyword>
<protein>
    <submittedName>
        <fullName evidence="7">Right-handed parallel beta-helix repeat-containing protein</fullName>
    </submittedName>
</protein>
<keyword evidence="2" id="KW-0677">Repeat</keyword>
<evidence type="ECO:0000259" key="6">
    <source>
        <dbReference type="Pfam" id="PF13229"/>
    </source>
</evidence>
<organism evidence="7">
    <name type="scientific">Candidatus Heimdallarchaeum aukensis</name>
    <dbReference type="NCBI Taxonomy" id="2876573"/>
    <lineage>
        <taxon>Archaea</taxon>
        <taxon>Promethearchaeati</taxon>
        <taxon>Candidatus Heimdallarchaeota</taxon>
        <taxon>Candidatus Heimdallarchaeia (ex Rinke et al. 2021) (nom. nud.)</taxon>
        <taxon>Candidatus Heimdallarchaeales</taxon>
        <taxon>Candidatus Heimdallarchaeaceae</taxon>
        <taxon>Candidatus Heimdallarchaeum</taxon>
    </lineage>
</organism>
<dbReference type="InterPro" id="IPR006626">
    <property type="entry name" value="PbH1"/>
</dbReference>
<dbReference type="Gene3D" id="2.160.20.10">
    <property type="entry name" value="Single-stranded right-handed beta-helix, Pectin lyase-like"/>
    <property type="match status" value="2"/>
</dbReference>
<proteinExistence type="predicted"/>
<evidence type="ECO:0000259" key="5">
    <source>
        <dbReference type="Pfam" id="PF05048"/>
    </source>
</evidence>
<evidence type="ECO:0000256" key="3">
    <source>
        <dbReference type="ARBA" id="ARBA00022786"/>
    </source>
</evidence>
<dbReference type="InterPro" id="IPR007742">
    <property type="entry name" value="NosD_dom"/>
</dbReference>
<reference evidence="7" key="1">
    <citation type="journal article" date="2022" name="Nat. Microbiol.">
        <title>Unique mobile elements and scalable gene flow at the prokaryote-eukaryote boundary revealed by circularized Asgard archaea genomes.</title>
        <authorList>
            <person name="Wu F."/>
            <person name="Speth D.R."/>
            <person name="Philosof A."/>
            <person name="Cremiere A."/>
            <person name="Narayanan A."/>
            <person name="Barco R.A."/>
            <person name="Connon S.A."/>
            <person name="Amend J.P."/>
            <person name="Antoshechkin I.A."/>
            <person name="Orphan V.J."/>
        </authorList>
    </citation>
    <scope>NUCLEOTIDE SEQUENCE</scope>
    <source>
        <strain evidence="7">PM71</strain>
    </source>
</reference>
<keyword evidence="4" id="KW-0472">Membrane</keyword>
<dbReference type="Pfam" id="PF05048">
    <property type="entry name" value="NosD"/>
    <property type="match status" value="1"/>
</dbReference>
<dbReference type="Proteomes" id="UP001201020">
    <property type="component" value="Chromosome"/>
</dbReference>
<keyword evidence="4" id="KW-1133">Transmembrane helix</keyword>
<keyword evidence="3" id="KW-0833">Ubl conjugation pathway</keyword>
<accession>A0A9Y1BLZ5</accession>
<dbReference type="SUPFAM" id="SSF51126">
    <property type="entry name" value="Pectin lyase-like"/>
    <property type="match status" value="2"/>
</dbReference>
<dbReference type="InterPro" id="IPR011050">
    <property type="entry name" value="Pectin_lyase_fold/virulence"/>
</dbReference>
<dbReference type="InterPro" id="IPR012334">
    <property type="entry name" value="Pectin_lyas_fold"/>
</dbReference>
<dbReference type="InterPro" id="IPR022441">
    <property type="entry name" value="Para_beta_helix_rpt-2"/>
</dbReference>
<feature type="transmembrane region" description="Helical" evidence="4">
    <location>
        <begin position="452"/>
        <end position="469"/>
    </location>
</feature>
<dbReference type="InterPro" id="IPR039448">
    <property type="entry name" value="Beta_helix"/>
</dbReference>
<dbReference type="EMBL" id="CP084166">
    <property type="protein sequence ID" value="UJG40699.1"/>
    <property type="molecule type" value="Genomic_DNA"/>
</dbReference>
<dbReference type="Pfam" id="PF13229">
    <property type="entry name" value="Beta_helix"/>
    <property type="match status" value="1"/>
</dbReference>
<evidence type="ECO:0000313" key="7">
    <source>
        <dbReference type="EMBL" id="UJG40699.1"/>
    </source>
</evidence>
<evidence type="ECO:0000256" key="4">
    <source>
        <dbReference type="SAM" id="Phobius"/>
    </source>
</evidence>
<comment type="pathway">
    <text evidence="1">Protein modification; protein ubiquitination.</text>
</comment>
<evidence type="ECO:0000256" key="2">
    <source>
        <dbReference type="ARBA" id="ARBA00022737"/>
    </source>
</evidence>
<evidence type="ECO:0000256" key="1">
    <source>
        <dbReference type="ARBA" id="ARBA00004906"/>
    </source>
</evidence>
<dbReference type="AlphaFoldDB" id="A0A9Y1BLZ5"/>
<dbReference type="InterPro" id="IPR051550">
    <property type="entry name" value="SCF-Subunits/Alg-Epimerases"/>
</dbReference>
<dbReference type="PANTHER" id="PTHR22990:SF15">
    <property type="entry name" value="F-BOX ONLY PROTEIN 10"/>
    <property type="match status" value="1"/>
</dbReference>